<gene>
    <name evidence="2" type="ORF">NBR_LOCUS3595</name>
</gene>
<evidence type="ECO:0000256" key="1">
    <source>
        <dbReference type="SAM" id="MobiDB-lite"/>
    </source>
</evidence>
<sequence length="472" mass="54135">FLPLRPTDFTRPTANLSLPCVLAEEDEWKPYYSTKDQLISAWRYTLTLLDNFWERWQKEYLTCLRERHQNTHPHPRSYHDSNQRRENMFSSMMNSISKRSVRIRLPSQRIITRPINLISRFEVDTTQSTPQKPPEEPTTPITSAPHPMITRSKARQLLQQNVSLLSFLIIALVVPTIRSTNTRCPDELTIDKEIFYVTPCVTNGIAIAKFKEYDRSHICWFPVSCPSGQIQRLTDKGQNANVLNGLTTPEKEQSKISNVPQDFIDFVPTEVCAFNKDSACSPKKRIGIFNQVELYDGTKLLVSSIHVTIKEFADTDDFICFNSNGKRVHAAPPYKGSHVFCKAHKCNFRSNKFCMYDTPVALFDFSDNNTQNLIPIRAWGTTTRQFYPHNSESTLERALLTTQCSKGGVVISSDRAVNTVKSCIQSYCVFSHNMSHTQILFPTELVVFKYTVIINVWDKGKHQRKLSLTCSS</sequence>
<dbReference type="WBParaSite" id="NBR_0000359401-mRNA-1">
    <property type="protein sequence ID" value="NBR_0000359401-mRNA-1"/>
    <property type="gene ID" value="NBR_0000359401"/>
</dbReference>
<keyword evidence="3" id="KW-1185">Reference proteome</keyword>
<feature type="region of interest" description="Disordered" evidence="1">
    <location>
        <begin position="124"/>
        <end position="146"/>
    </location>
</feature>
<organism evidence="4">
    <name type="scientific">Nippostrongylus brasiliensis</name>
    <name type="common">Rat hookworm</name>
    <dbReference type="NCBI Taxonomy" id="27835"/>
    <lineage>
        <taxon>Eukaryota</taxon>
        <taxon>Metazoa</taxon>
        <taxon>Ecdysozoa</taxon>
        <taxon>Nematoda</taxon>
        <taxon>Chromadorea</taxon>
        <taxon>Rhabditida</taxon>
        <taxon>Rhabditina</taxon>
        <taxon>Rhabditomorpha</taxon>
        <taxon>Strongyloidea</taxon>
        <taxon>Heligmosomidae</taxon>
        <taxon>Nippostrongylus</taxon>
    </lineage>
</organism>
<name>A0A0N4XM42_NIPBR</name>
<protein>
    <submittedName>
        <fullName evidence="4">DUF5641 domain-containing protein</fullName>
    </submittedName>
</protein>
<accession>A0A0N4XM42</accession>
<evidence type="ECO:0000313" key="2">
    <source>
        <dbReference type="EMBL" id="VDL67184.1"/>
    </source>
</evidence>
<dbReference type="AlphaFoldDB" id="A0A0N4XM42"/>
<dbReference type="Proteomes" id="UP000271162">
    <property type="component" value="Unassembled WGS sequence"/>
</dbReference>
<proteinExistence type="predicted"/>
<dbReference type="EMBL" id="UYSL01005556">
    <property type="protein sequence ID" value="VDL67184.1"/>
    <property type="molecule type" value="Genomic_DNA"/>
</dbReference>
<reference evidence="4" key="1">
    <citation type="submission" date="2017-02" db="UniProtKB">
        <authorList>
            <consortium name="WormBaseParasite"/>
        </authorList>
    </citation>
    <scope>IDENTIFICATION</scope>
</reference>
<dbReference type="OMA" id="CERHECH"/>
<evidence type="ECO:0000313" key="3">
    <source>
        <dbReference type="Proteomes" id="UP000271162"/>
    </source>
</evidence>
<reference evidence="2 3" key="2">
    <citation type="submission" date="2018-11" db="EMBL/GenBank/DDBJ databases">
        <authorList>
            <consortium name="Pathogen Informatics"/>
        </authorList>
    </citation>
    <scope>NUCLEOTIDE SEQUENCE [LARGE SCALE GENOMIC DNA]</scope>
</reference>
<dbReference type="STRING" id="27835.A0A0N4XM42"/>
<evidence type="ECO:0000313" key="4">
    <source>
        <dbReference type="WBParaSite" id="NBR_0000359401-mRNA-1"/>
    </source>
</evidence>